<keyword evidence="8" id="KW-0503">Monooxygenase</keyword>
<geneLocation type="plasmid" evidence="13">
    <name>pEM01</name>
</geneLocation>
<evidence type="ECO:0000256" key="9">
    <source>
        <dbReference type="ARBA" id="ARBA00031155"/>
    </source>
</evidence>
<comment type="cofactor">
    <cofactor evidence="1">
        <name>FMN</name>
        <dbReference type="ChEBI" id="CHEBI:58210"/>
    </cofactor>
</comment>
<dbReference type="InterPro" id="IPR013785">
    <property type="entry name" value="Aldolase_TIM"/>
</dbReference>
<accession>A0A0U5LAA3</accession>
<dbReference type="GO" id="GO:0000166">
    <property type="term" value="F:nucleotide binding"/>
    <property type="evidence" value="ECO:0007669"/>
    <property type="project" value="UniProtKB-KW"/>
</dbReference>
<evidence type="ECO:0000256" key="3">
    <source>
        <dbReference type="ARBA" id="ARBA00022575"/>
    </source>
</evidence>
<dbReference type="EMBL" id="LN907828">
    <property type="protein sequence ID" value="CUU26016.1"/>
    <property type="molecule type" value="Genomic_DNA"/>
</dbReference>
<keyword evidence="7" id="KW-0560">Oxidoreductase</keyword>
<dbReference type="GO" id="GO:0009636">
    <property type="term" value="P:response to toxic substance"/>
    <property type="evidence" value="ECO:0007669"/>
    <property type="project" value="UniProtKB-KW"/>
</dbReference>
<dbReference type="GO" id="GO:0051213">
    <property type="term" value="F:dioxygenase activity"/>
    <property type="evidence" value="ECO:0007669"/>
    <property type="project" value="UniProtKB-KW"/>
</dbReference>
<dbReference type="KEGG" id="ege:EM595_p0318"/>
<dbReference type="Proteomes" id="UP000059419">
    <property type="component" value="Plasmid pEM01"/>
</dbReference>
<reference evidence="13" key="1">
    <citation type="submission" date="2015-11" db="EMBL/GenBank/DDBJ databases">
        <authorList>
            <person name="Blom J."/>
        </authorList>
    </citation>
    <scope>NUCLEOTIDE SEQUENCE [LARGE SCALE GENOMIC DNA]</scope>
    <source>
        <plasmid evidence="13">pEM01</plasmid>
    </source>
</reference>
<keyword evidence="5" id="KW-0288">FMN</keyword>
<keyword evidence="13" id="KW-1185">Reference proteome</keyword>
<keyword evidence="6" id="KW-0547">Nucleotide-binding</keyword>
<evidence type="ECO:0000256" key="4">
    <source>
        <dbReference type="ARBA" id="ARBA00022630"/>
    </source>
</evidence>
<proteinExistence type="inferred from homology"/>
<evidence type="ECO:0000256" key="2">
    <source>
        <dbReference type="ARBA" id="ARBA00009881"/>
    </source>
</evidence>
<gene>
    <name evidence="12" type="ORF">EM595_p0318</name>
</gene>
<evidence type="ECO:0000256" key="1">
    <source>
        <dbReference type="ARBA" id="ARBA00001917"/>
    </source>
</evidence>
<dbReference type="PANTHER" id="PTHR42747">
    <property type="entry name" value="NITRONATE MONOOXYGENASE-RELATED"/>
    <property type="match status" value="1"/>
</dbReference>
<evidence type="ECO:0000256" key="7">
    <source>
        <dbReference type="ARBA" id="ARBA00023002"/>
    </source>
</evidence>
<keyword evidence="3" id="KW-0216">Detoxification</keyword>
<evidence type="ECO:0000256" key="10">
    <source>
        <dbReference type="ARBA" id="ARBA00049401"/>
    </source>
</evidence>
<dbReference type="GO" id="GO:0018580">
    <property type="term" value="F:nitronate monooxygenase activity"/>
    <property type="evidence" value="ECO:0007669"/>
    <property type="project" value="InterPro"/>
</dbReference>
<evidence type="ECO:0000313" key="12">
    <source>
        <dbReference type="EMBL" id="CUU26016.1"/>
    </source>
</evidence>
<name>A0A0U5LAA3_9GAMM</name>
<keyword evidence="4" id="KW-0285">Flavoprotein</keyword>
<dbReference type="PATRIC" id="fig|1619313.3.peg.3938"/>
<keyword evidence="12" id="KW-0223">Dioxygenase</keyword>
<dbReference type="CDD" id="cd04730">
    <property type="entry name" value="NPD_like"/>
    <property type="match status" value="1"/>
</dbReference>
<evidence type="ECO:0000256" key="6">
    <source>
        <dbReference type="ARBA" id="ARBA00022741"/>
    </source>
</evidence>
<protein>
    <recommendedName>
        <fullName evidence="11">Nitronate monooxygenase</fullName>
    </recommendedName>
    <alternativeName>
        <fullName evidence="9">Propionate 3-nitronate monooxygenase</fullName>
    </alternativeName>
</protein>
<dbReference type="Pfam" id="PF03060">
    <property type="entry name" value="NMO"/>
    <property type="match status" value="1"/>
</dbReference>
<comment type="catalytic activity">
    <reaction evidence="10">
        <text>3 propionate 3-nitronate + 3 O2 + H2O = 3 3-oxopropanoate + 2 nitrate + nitrite + H2O2 + 3 H(+)</text>
        <dbReference type="Rhea" id="RHEA:57332"/>
        <dbReference type="ChEBI" id="CHEBI:15377"/>
        <dbReference type="ChEBI" id="CHEBI:15378"/>
        <dbReference type="ChEBI" id="CHEBI:15379"/>
        <dbReference type="ChEBI" id="CHEBI:16240"/>
        <dbReference type="ChEBI" id="CHEBI:16301"/>
        <dbReference type="ChEBI" id="CHEBI:17632"/>
        <dbReference type="ChEBI" id="CHEBI:33190"/>
        <dbReference type="ChEBI" id="CHEBI:136067"/>
    </reaction>
</comment>
<sequence>MLQPAIFPLTAINQAENMKATLCQALNLQYPIVQAPMAGVSTPELAAAVSNAGALGSISVGASTPDQARTMIEKTVSLTPRPINVNVFCHAPVVRDLPLEKAWIARFHDVFSRYEAEPPEALSEIYQSFHNNAEMMAVLLAAAPAAISFHFGLPAADVLRQLKSRGIVTLASITSVKEALAAEAAGIDFVVAQGIEAGGHRGLFSPNEADDQLSTFTLVQAVKKASHLPVIGAGGIMDGAGIDAMLRLGADAVQMGTAFILCPESAANDAYRQALKSKQAVSTVMTTAISGRPARCINNDFCHFAQVFTRDSIPPYPLTYSLGKAIAAAASAKGAHGFGAQWAGQGATLAREMPAAVLIRTLVAEWQAG</sequence>
<comment type="similarity">
    <text evidence="2">Belongs to the nitronate monooxygenase family. NMO class I subfamily.</text>
</comment>
<dbReference type="FunFam" id="3.20.20.70:FF:000154">
    <property type="entry name" value="Probable nitronate monooxygenase"/>
    <property type="match status" value="1"/>
</dbReference>
<dbReference type="InterPro" id="IPR004136">
    <property type="entry name" value="NMO"/>
</dbReference>
<dbReference type="PANTHER" id="PTHR42747:SF3">
    <property type="entry name" value="NITRONATE MONOOXYGENASE-RELATED"/>
    <property type="match status" value="1"/>
</dbReference>
<evidence type="ECO:0000256" key="11">
    <source>
        <dbReference type="ARBA" id="ARBA00067136"/>
    </source>
</evidence>
<evidence type="ECO:0000313" key="13">
    <source>
        <dbReference type="Proteomes" id="UP000059419"/>
    </source>
</evidence>
<dbReference type="SUPFAM" id="SSF51412">
    <property type="entry name" value="Inosine monophosphate dehydrogenase (IMPDH)"/>
    <property type="match status" value="1"/>
</dbReference>
<organism evidence="12 13">
    <name type="scientific">Duffyella gerundensis</name>
    <dbReference type="NCBI Taxonomy" id="1619313"/>
    <lineage>
        <taxon>Bacteria</taxon>
        <taxon>Pseudomonadati</taxon>
        <taxon>Pseudomonadota</taxon>
        <taxon>Gammaproteobacteria</taxon>
        <taxon>Enterobacterales</taxon>
        <taxon>Erwiniaceae</taxon>
        <taxon>Duffyella</taxon>
    </lineage>
</organism>
<dbReference type="AlphaFoldDB" id="A0A0U5LAA3"/>
<evidence type="ECO:0000256" key="8">
    <source>
        <dbReference type="ARBA" id="ARBA00023033"/>
    </source>
</evidence>
<evidence type="ECO:0000256" key="5">
    <source>
        <dbReference type="ARBA" id="ARBA00022643"/>
    </source>
</evidence>
<dbReference type="Gene3D" id="3.20.20.70">
    <property type="entry name" value="Aldolase class I"/>
    <property type="match status" value="1"/>
</dbReference>